<evidence type="ECO:0000256" key="12">
    <source>
        <dbReference type="ARBA" id="ARBA00048697"/>
    </source>
</evidence>
<sequence>MLQDPYGRRFHYLRLSVTDVCNFRCDYCLPDGYEGDGPSGFLSVPEIERLVRGFAAEGTRKLRITGGEPSLRKDLGAILSRCRAIDGIEKLAITTNGHRLARHLPMWRDAGVDQINISIDSLDARVFHRITGHDQLHQILQAIEQALAMGFKIKVNAVLMRGVTEQGMTDWLGWLKQTPVTLRLIELMETGDHGRFFNQYHTSGEPLLLDLLSRGWTRQDRTLDAGPAIELSHPEYAGQMGFILPYSKDFCTTCNRLRVSATGDLHLCLFAEQGLSLRDYLQQDDTTELRHALRRLLQDKGAKHWLDEGKTGATRHLAMIGG</sequence>
<evidence type="ECO:0000259" key="13">
    <source>
        <dbReference type="PROSITE" id="PS51918"/>
    </source>
</evidence>
<feature type="domain" description="Radical SAM core" evidence="13">
    <location>
        <begin position="5"/>
        <end position="234"/>
    </location>
</feature>
<evidence type="ECO:0000256" key="2">
    <source>
        <dbReference type="ARBA" id="ARBA00012167"/>
    </source>
</evidence>
<keyword evidence="5" id="KW-0479">Metal-binding</keyword>
<dbReference type="SUPFAM" id="SSF102114">
    <property type="entry name" value="Radical SAM enzymes"/>
    <property type="match status" value="1"/>
</dbReference>
<keyword evidence="7" id="KW-0408">Iron</keyword>
<keyword evidence="3" id="KW-0004">4Fe-4S</keyword>
<dbReference type="RefSeq" id="WP_229157495.1">
    <property type="nucleotide sequence ID" value="NZ_JAJEWP010000001.1"/>
</dbReference>
<evidence type="ECO:0000256" key="6">
    <source>
        <dbReference type="ARBA" id="ARBA00022741"/>
    </source>
</evidence>
<dbReference type="Gene3D" id="3.20.20.70">
    <property type="entry name" value="Aldolase class I"/>
    <property type="match status" value="1"/>
</dbReference>
<gene>
    <name evidence="14" type="primary">moaA</name>
    <name evidence="14" type="ORF">LJ739_04750</name>
</gene>
<dbReference type="SFLD" id="SFLDG01383">
    <property type="entry name" value="cyclic_pyranopterin_phosphate"/>
    <property type="match status" value="1"/>
</dbReference>
<dbReference type="InterPro" id="IPR000385">
    <property type="entry name" value="MoaA_NifB_PqqE_Fe-S-bd_CS"/>
</dbReference>
<dbReference type="PROSITE" id="PS01305">
    <property type="entry name" value="MOAA_NIFB_PQQE"/>
    <property type="match status" value="1"/>
</dbReference>
<dbReference type="InterPro" id="IPR006638">
    <property type="entry name" value="Elp3/MiaA/NifB-like_rSAM"/>
</dbReference>
<reference evidence="14 15" key="1">
    <citation type="submission" date="2021-10" db="EMBL/GenBank/DDBJ databases">
        <title>Draft genome of Aestuariibacter halophilus JC2043.</title>
        <authorList>
            <person name="Emsley S.A."/>
            <person name="Pfannmuller K.M."/>
            <person name="Ushijima B."/>
            <person name="Saw J.H."/>
            <person name="Videau P."/>
        </authorList>
    </citation>
    <scope>NUCLEOTIDE SEQUENCE [LARGE SCALE GENOMIC DNA]</scope>
    <source>
        <strain evidence="14 15">JC2043</strain>
    </source>
</reference>
<evidence type="ECO:0000313" key="14">
    <source>
        <dbReference type="EMBL" id="MCC2615544.1"/>
    </source>
</evidence>
<name>A0ABS8G4V0_9ALTE</name>
<keyword evidence="8" id="KW-0411">Iron-sulfur</keyword>
<evidence type="ECO:0000256" key="4">
    <source>
        <dbReference type="ARBA" id="ARBA00022691"/>
    </source>
</evidence>
<dbReference type="SFLD" id="SFLDS00029">
    <property type="entry name" value="Radical_SAM"/>
    <property type="match status" value="1"/>
</dbReference>
<comment type="cofactor">
    <cofactor evidence="1">
        <name>[4Fe-4S] cluster</name>
        <dbReference type="ChEBI" id="CHEBI:49883"/>
    </cofactor>
</comment>
<evidence type="ECO:0000256" key="3">
    <source>
        <dbReference type="ARBA" id="ARBA00022485"/>
    </source>
</evidence>
<keyword evidence="10" id="KW-0501">Molybdenum cofactor biosynthesis</keyword>
<comment type="caution">
    <text evidence="14">The sequence shown here is derived from an EMBL/GenBank/DDBJ whole genome shotgun (WGS) entry which is preliminary data.</text>
</comment>
<keyword evidence="6" id="KW-0547">Nucleotide-binding</keyword>
<dbReference type="CDD" id="cd21117">
    <property type="entry name" value="Twitch_MoaA"/>
    <property type="match status" value="1"/>
</dbReference>
<dbReference type="InterPro" id="IPR050105">
    <property type="entry name" value="MoCo_biosynth_MoaA/MoaC"/>
</dbReference>
<dbReference type="Proteomes" id="UP001520878">
    <property type="component" value="Unassembled WGS sequence"/>
</dbReference>
<dbReference type="InterPro" id="IPR013483">
    <property type="entry name" value="MoaA"/>
</dbReference>
<dbReference type="InterPro" id="IPR007197">
    <property type="entry name" value="rSAM"/>
</dbReference>
<protein>
    <recommendedName>
        <fullName evidence="2">GTP 3',8-cyclase</fullName>
        <ecNumber evidence="2">4.1.99.22</ecNumber>
    </recommendedName>
</protein>
<dbReference type="PANTHER" id="PTHR22960">
    <property type="entry name" value="MOLYBDOPTERIN COFACTOR SYNTHESIS PROTEIN A"/>
    <property type="match status" value="1"/>
</dbReference>
<evidence type="ECO:0000256" key="9">
    <source>
        <dbReference type="ARBA" id="ARBA00023134"/>
    </source>
</evidence>
<keyword evidence="11 14" id="KW-0456">Lyase</keyword>
<dbReference type="SMART" id="SM00729">
    <property type="entry name" value="Elp3"/>
    <property type="match status" value="1"/>
</dbReference>
<evidence type="ECO:0000313" key="15">
    <source>
        <dbReference type="Proteomes" id="UP001520878"/>
    </source>
</evidence>
<evidence type="ECO:0000256" key="7">
    <source>
        <dbReference type="ARBA" id="ARBA00023004"/>
    </source>
</evidence>
<evidence type="ECO:0000256" key="11">
    <source>
        <dbReference type="ARBA" id="ARBA00023239"/>
    </source>
</evidence>
<dbReference type="CDD" id="cd01335">
    <property type="entry name" value="Radical_SAM"/>
    <property type="match status" value="1"/>
</dbReference>
<evidence type="ECO:0000256" key="8">
    <source>
        <dbReference type="ARBA" id="ARBA00023014"/>
    </source>
</evidence>
<dbReference type="GO" id="GO:0061798">
    <property type="term" value="F:GTP 3',8'-cyclase activity"/>
    <property type="evidence" value="ECO:0007669"/>
    <property type="project" value="UniProtKB-EC"/>
</dbReference>
<dbReference type="SFLD" id="SFLDG01386">
    <property type="entry name" value="main_SPASM_domain-containing"/>
    <property type="match status" value="1"/>
</dbReference>
<keyword evidence="15" id="KW-1185">Reference proteome</keyword>
<dbReference type="PANTHER" id="PTHR22960:SF28">
    <property type="entry name" value="GTP 3',8-CYCLASE"/>
    <property type="match status" value="1"/>
</dbReference>
<dbReference type="InterPro" id="IPR058240">
    <property type="entry name" value="rSAM_sf"/>
</dbReference>
<proteinExistence type="predicted"/>
<dbReference type="PROSITE" id="PS51918">
    <property type="entry name" value="RADICAL_SAM"/>
    <property type="match status" value="1"/>
</dbReference>
<dbReference type="EC" id="4.1.99.22" evidence="2"/>
<dbReference type="SFLD" id="SFLDG01067">
    <property type="entry name" value="SPASM/twitch_domain_containing"/>
    <property type="match status" value="1"/>
</dbReference>
<dbReference type="NCBIfam" id="TIGR02666">
    <property type="entry name" value="moaA"/>
    <property type="match status" value="1"/>
</dbReference>
<evidence type="ECO:0000256" key="5">
    <source>
        <dbReference type="ARBA" id="ARBA00022723"/>
    </source>
</evidence>
<dbReference type="EMBL" id="JAJEWP010000001">
    <property type="protein sequence ID" value="MCC2615544.1"/>
    <property type="molecule type" value="Genomic_DNA"/>
</dbReference>
<accession>A0ABS8G4V0</accession>
<dbReference type="InterPro" id="IPR010505">
    <property type="entry name" value="MoaA_twitch"/>
</dbReference>
<keyword evidence="9" id="KW-0342">GTP-binding</keyword>
<evidence type="ECO:0000256" key="1">
    <source>
        <dbReference type="ARBA" id="ARBA00001966"/>
    </source>
</evidence>
<organism evidence="14 15">
    <name type="scientific">Fluctibacter halophilus</name>
    <dbReference type="NCBI Taxonomy" id="226011"/>
    <lineage>
        <taxon>Bacteria</taxon>
        <taxon>Pseudomonadati</taxon>
        <taxon>Pseudomonadota</taxon>
        <taxon>Gammaproteobacteria</taxon>
        <taxon>Alteromonadales</taxon>
        <taxon>Alteromonadaceae</taxon>
        <taxon>Fluctibacter</taxon>
    </lineage>
</organism>
<dbReference type="Pfam" id="PF06463">
    <property type="entry name" value="Mob_synth_C"/>
    <property type="match status" value="1"/>
</dbReference>
<dbReference type="InterPro" id="IPR013785">
    <property type="entry name" value="Aldolase_TIM"/>
</dbReference>
<dbReference type="Pfam" id="PF04055">
    <property type="entry name" value="Radical_SAM"/>
    <property type="match status" value="1"/>
</dbReference>
<dbReference type="InterPro" id="IPR040064">
    <property type="entry name" value="MoaA-like"/>
</dbReference>
<comment type="catalytic activity">
    <reaction evidence="12">
        <text>GTP + AH2 + S-adenosyl-L-methionine = (8S)-3',8-cyclo-7,8-dihydroguanosine 5'-triphosphate + 5'-deoxyadenosine + L-methionine + A + H(+)</text>
        <dbReference type="Rhea" id="RHEA:49576"/>
        <dbReference type="ChEBI" id="CHEBI:13193"/>
        <dbReference type="ChEBI" id="CHEBI:15378"/>
        <dbReference type="ChEBI" id="CHEBI:17319"/>
        <dbReference type="ChEBI" id="CHEBI:17499"/>
        <dbReference type="ChEBI" id="CHEBI:37565"/>
        <dbReference type="ChEBI" id="CHEBI:57844"/>
        <dbReference type="ChEBI" id="CHEBI:59789"/>
        <dbReference type="ChEBI" id="CHEBI:131766"/>
        <dbReference type="EC" id="4.1.99.22"/>
    </reaction>
</comment>
<keyword evidence="4" id="KW-0949">S-adenosyl-L-methionine</keyword>
<evidence type="ECO:0000256" key="10">
    <source>
        <dbReference type="ARBA" id="ARBA00023150"/>
    </source>
</evidence>